<dbReference type="OrthoDB" id="5595860at2759"/>
<dbReference type="HAMAP" id="MF_03051">
    <property type="entry name" value="MOCS2A"/>
    <property type="match status" value="1"/>
</dbReference>
<keyword evidence="1 5" id="KW-0963">Cytoplasm</keyword>
<evidence type="ECO:0000313" key="6">
    <source>
        <dbReference type="EMBL" id="CAF9903776.1"/>
    </source>
</evidence>
<gene>
    <name evidence="5" type="primary">cnxG</name>
    <name evidence="6" type="ORF">GOMPHAMPRED_000541</name>
</gene>
<keyword evidence="4 5" id="KW-0501">Molybdenum cofactor biosynthesis</keyword>
<keyword evidence="2 5" id="KW-0597">Phosphoprotein</keyword>
<dbReference type="InterPro" id="IPR003749">
    <property type="entry name" value="ThiS/MoaD-like"/>
</dbReference>
<dbReference type="Gene3D" id="3.10.20.30">
    <property type="match status" value="1"/>
</dbReference>
<dbReference type="UniPathway" id="UPA00344"/>
<evidence type="ECO:0000256" key="3">
    <source>
        <dbReference type="ARBA" id="ARBA00022741"/>
    </source>
</evidence>
<evidence type="ECO:0000256" key="5">
    <source>
        <dbReference type="HAMAP-Rule" id="MF_03051"/>
    </source>
</evidence>
<evidence type="ECO:0000313" key="7">
    <source>
        <dbReference type="Proteomes" id="UP000664169"/>
    </source>
</evidence>
<comment type="PTM">
    <text evidence="5">C-terminal thiocarboxylation occurs in 2 steps, it is first acyl-adenylated (-COAMP) via the hesA/moeB/thiF part of UBA4, then thiocarboxylated (-COSH) via the rhodanese domain of UBA4.</text>
</comment>
<comment type="caution">
    <text evidence="6">The sequence shown here is derived from an EMBL/GenBank/DDBJ whole genome shotgun (WGS) entry which is preliminary data.</text>
</comment>
<keyword evidence="7" id="KW-1185">Reference proteome</keyword>
<sequence length="89" mass="9812">MSLKPPPGFFTILYFAGAKDYTHKEKELLEAPLEVNKLLDVLEKKYNGIGEKILSSCLLTVNLGYVDTTEETLIREGDEVAIIPPVSSG</sequence>
<feature type="modified residue" description="Glycyl adenylate; alternate" evidence="5">
    <location>
        <position position="89"/>
    </location>
</feature>
<dbReference type="SUPFAM" id="SSF54285">
    <property type="entry name" value="MoaD/ThiS"/>
    <property type="match status" value="1"/>
</dbReference>
<dbReference type="EMBL" id="CAJPDQ010000001">
    <property type="protein sequence ID" value="CAF9903776.1"/>
    <property type="molecule type" value="Genomic_DNA"/>
</dbReference>
<dbReference type="GO" id="GO:0000166">
    <property type="term" value="F:nucleotide binding"/>
    <property type="evidence" value="ECO:0007669"/>
    <property type="project" value="UniProtKB-KW"/>
</dbReference>
<feature type="modified residue" description="1-thioglycine; alternate" evidence="5">
    <location>
        <position position="89"/>
    </location>
</feature>
<proteinExistence type="inferred from homology"/>
<comment type="function">
    <text evidence="5">Acts as a sulfur carrier required for molybdopterin biosynthesis. Component of the molybdopterin synthase complex that catalyzes the conversion of precursor Z into molybdopterin by mediating the incorporation of 2 sulfur atoms into precursor Z to generate a dithiolene group. In the complex, serves as sulfur donor by being thiocarboxylated (-COSH) at its C-terminus by UBA4. After interaction with MOCS2B, the sulfur is then transferred to precursor Z to form molybdopterin.</text>
</comment>
<dbReference type="PANTHER" id="PTHR33359:SF1">
    <property type="entry name" value="MOLYBDOPTERIN SYNTHASE SULFUR CARRIER SUBUNIT"/>
    <property type="match status" value="1"/>
</dbReference>
<comment type="similarity">
    <text evidence="5">Belongs to the MoaD family. MOCS2A subfamily.</text>
</comment>
<reference evidence="6" key="1">
    <citation type="submission" date="2021-03" db="EMBL/GenBank/DDBJ databases">
        <authorList>
            <person name="Tagirdzhanova G."/>
        </authorList>
    </citation>
    <scope>NUCLEOTIDE SEQUENCE</scope>
</reference>
<dbReference type="PANTHER" id="PTHR33359">
    <property type="entry name" value="MOLYBDOPTERIN SYNTHASE SULFUR CARRIER SUBUNIT"/>
    <property type="match status" value="1"/>
</dbReference>
<keyword evidence="3 5" id="KW-0547">Nucleotide-binding</keyword>
<dbReference type="Proteomes" id="UP000664169">
    <property type="component" value="Unassembled WGS sequence"/>
</dbReference>
<dbReference type="InterPro" id="IPR012675">
    <property type="entry name" value="Beta-grasp_dom_sf"/>
</dbReference>
<dbReference type="GO" id="GO:1990140">
    <property type="term" value="C:molybdopterin synthase complex"/>
    <property type="evidence" value="ECO:0007669"/>
    <property type="project" value="UniProtKB-UniRule"/>
</dbReference>
<dbReference type="AlphaFoldDB" id="A0A8H3EB39"/>
<evidence type="ECO:0000256" key="1">
    <source>
        <dbReference type="ARBA" id="ARBA00022490"/>
    </source>
</evidence>
<accession>A0A8H3EB39</accession>
<dbReference type="CDD" id="cd00754">
    <property type="entry name" value="Ubl_MoaD"/>
    <property type="match status" value="1"/>
</dbReference>
<dbReference type="GO" id="GO:1990133">
    <property type="term" value="C:molybdopterin adenylyltransferase complex"/>
    <property type="evidence" value="ECO:0007669"/>
    <property type="project" value="TreeGrafter"/>
</dbReference>
<comment type="pathway">
    <text evidence="5">Cofactor biosynthesis; molybdopterin biosynthesis.</text>
</comment>
<dbReference type="InterPro" id="IPR016155">
    <property type="entry name" value="Mopterin_synth/thiamin_S_b"/>
</dbReference>
<dbReference type="Pfam" id="PF02597">
    <property type="entry name" value="ThiS"/>
    <property type="match status" value="1"/>
</dbReference>
<organism evidence="6 7">
    <name type="scientific">Gomphillus americanus</name>
    <dbReference type="NCBI Taxonomy" id="1940652"/>
    <lineage>
        <taxon>Eukaryota</taxon>
        <taxon>Fungi</taxon>
        <taxon>Dikarya</taxon>
        <taxon>Ascomycota</taxon>
        <taxon>Pezizomycotina</taxon>
        <taxon>Lecanoromycetes</taxon>
        <taxon>OSLEUM clade</taxon>
        <taxon>Ostropomycetidae</taxon>
        <taxon>Ostropales</taxon>
        <taxon>Graphidaceae</taxon>
        <taxon>Gomphilloideae</taxon>
        <taxon>Gomphillus</taxon>
    </lineage>
</organism>
<protein>
    <recommendedName>
        <fullName evidence="5">Molybdopterin synthase sulfur carrier subunit</fullName>
    </recommendedName>
    <alternativeName>
        <fullName evidence="5">Common component for nitrate reductase and xanthine dehydrogenase protein G</fullName>
    </alternativeName>
    <alternativeName>
        <fullName evidence="5">Molybdenum cofactor synthesis protein 2 small subunit</fullName>
    </alternativeName>
    <alternativeName>
        <fullName evidence="5">Molybdenum cofactor synthesis protein 2A</fullName>
    </alternativeName>
    <alternativeName>
        <fullName evidence="5">Sulfur carrier protein MOCS2A</fullName>
        <shortName evidence="5">MOCS2A</shortName>
    </alternativeName>
</protein>
<dbReference type="GO" id="GO:0030366">
    <property type="term" value="F:molybdopterin synthase activity"/>
    <property type="evidence" value="ECO:0007669"/>
    <property type="project" value="UniProtKB-UniRule"/>
</dbReference>
<dbReference type="InterPro" id="IPR028887">
    <property type="entry name" value="MOCS2A_euk"/>
</dbReference>
<dbReference type="GO" id="GO:0006777">
    <property type="term" value="P:Mo-molybdopterin cofactor biosynthetic process"/>
    <property type="evidence" value="ECO:0007669"/>
    <property type="project" value="UniProtKB-UniRule"/>
</dbReference>
<comment type="subunit">
    <text evidence="5">Heterotetramer; composed of 2 small (MOCS2A) and 2 large (MOCS2B) subunits.</text>
</comment>
<evidence type="ECO:0000256" key="4">
    <source>
        <dbReference type="ARBA" id="ARBA00023150"/>
    </source>
</evidence>
<name>A0A8H3EB39_9LECA</name>
<dbReference type="InterPro" id="IPR044672">
    <property type="entry name" value="MOCS2A"/>
</dbReference>
<evidence type="ECO:0000256" key="2">
    <source>
        <dbReference type="ARBA" id="ARBA00022553"/>
    </source>
</evidence>
<comment type="subcellular location">
    <subcellularLocation>
        <location evidence="5">Cytoplasm</location>
    </subcellularLocation>
</comment>